<organism evidence="2 3">
    <name type="scientific">Hymenobacter ginsengisoli</name>
    <dbReference type="NCBI Taxonomy" id="1051626"/>
    <lineage>
        <taxon>Bacteria</taxon>
        <taxon>Pseudomonadati</taxon>
        <taxon>Bacteroidota</taxon>
        <taxon>Cytophagia</taxon>
        <taxon>Cytophagales</taxon>
        <taxon>Hymenobacteraceae</taxon>
        <taxon>Hymenobacter</taxon>
    </lineage>
</organism>
<gene>
    <name evidence="2" type="ORF">GCM10023172_06590</name>
</gene>
<feature type="transmembrane region" description="Helical" evidence="1">
    <location>
        <begin position="48"/>
        <end position="67"/>
    </location>
</feature>
<evidence type="ECO:0008006" key="4">
    <source>
        <dbReference type="Google" id="ProtNLM"/>
    </source>
</evidence>
<feature type="transmembrane region" description="Helical" evidence="1">
    <location>
        <begin position="109"/>
        <end position="129"/>
    </location>
</feature>
<name>A0ABP8PZD8_9BACT</name>
<keyword evidence="3" id="KW-1185">Reference proteome</keyword>
<sequence length="148" mass="16673">MPRPTTPRALPRPKRLSALGRGLAAAQLLKETLTIVLLGVPLLLAQPLLVPAVLPGLVLYLCHWVIMAGRIPRRSVARIWFFTLLDELWGLALYLHAYDAPTARQLRYLKWSVGLGLVFTLTALAEVAYRRYRERRGLRRALLGASLR</sequence>
<dbReference type="RefSeq" id="WP_208132532.1">
    <property type="nucleotide sequence ID" value="NZ_BAABGQ010000004.1"/>
</dbReference>
<evidence type="ECO:0000313" key="2">
    <source>
        <dbReference type="EMBL" id="GAA4495226.1"/>
    </source>
</evidence>
<accession>A0ABP8PZD8</accession>
<dbReference type="Proteomes" id="UP001501243">
    <property type="component" value="Unassembled WGS sequence"/>
</dbReference>
<keyword evidence="1" id="KW-0472">Membrane</keyword>
<dbReference type="EMBL" id="BAABGQ010000004">
    <property type="protein sequence ID" value="GAA4495226.1"/>
    <property type="molecule type" value="Genomic_DNA"/>
</dbReference>
<evidence type="ECO:0000313" key="3">
    <source>
        <dbReference type="Proteomes" id="UP001501243"/>
    </source>
</evidence>
<proteinExistence type="predicted"/>
<keyword evidence="1" id="KW-1133">Transmembrane helix</keyword>
<keyword evidence="1" id="KW-0812">Transmembrane</keyword>
<protein>
    <recommendedName>
        <fullName evidence="4">DUF2069 domain-containing protein</fullName>
    </recommendedName>
</protein>
<comment type="caution">
    <text evidence="2">The sequence shown here is derived from an EMBL/GenBank/DDBJ whole genome shotgun (WGS) entry which is preliminary data.</text>
</comment>
<feature type="transmembrane region" description="Helical" evidence="1">
    <location>
        <begin position="79"/>
        <end position="97"/>
    </location>
</feature>
<reference evidence="3" key="1">
    <citation type="journal article" date="2019" name="Int. J. Syst. Evol. Microbiol.">
        <title>The Global Catalogue of Microorganisms (GCM) 10K type strain sequencing project: providing services to taxonomists for standard genome sequencing and annotation.</title>
        <authorList>
            <consortium name="The Broad Institute Genomics Platform"/>
            <consortium name="The Broad Institute Genome Sequencing Center for Infectious Disease"/>
            <person name="Wu L."/>
            <person name="Ma J."/>
        </authorList>
    </citation>
    <scope>NUCLEOTIDE SEQUENCE [LARGE SCALE GENOMIC DNA]</scope>
    <source>
        <strain evidence="3">JCM 17841</strain>
    </source>
</reference>
<evidence type="ECO:0000256" key="1">
    <source>
        <dbReference type="SAM" id="Phobius"/>
    </source>
</evidence>